<reference evidence="2 3" key="1">
    <citation type="journal article" date="2010" name="J. Bacteriol.">
        <title>Genome sequence of Lentisphaera araneosa HTCC2155T, the type species of the order Lentisphaerales in the phylum Lentisphaerae.</title>
        <authorList>
            <person name="Thrash J.C."/>
            <person name="Cho J.C."/>
            <person name="Vergin K.L."/>
            <person name="Morris R.M."/>
            <person name="Giovannoni S.J."/>
        </authorList>
    </citation>
    <scope>NUCLEOTIDE SEQUENCE [LARGE SCALE GENOMIC DNA]</scope>
    <source>
        <strain evidence="2 3">HTCC2155</strain>
    </source>
</reference>
<evidence type="ECO:0000313" key="2">
    <source>
        <dbReference type="EMBL" id="EDM28023.1"/>
    </source>
</evidence>
<feature type="chain" id="PRO_5002691167" evidence="1">
    <location>
        <begin position="33"/>
        <end position="1163"/>
    </location>
</feature>
<dbReference type="EMBL" id="ABCK01000006">
    <property type="protein sequence ID" value="EDM28023.1"/>
    <property type="molecule type" value="Genomic_DNA"/>
</dbReference>
<feature type="signal peptide" evidence="1">
    <location>
        <begin position="1"/>
        <end position="32"/>
    </location>
</feature>
<protein>
    <submittedName>
        <fullName evidence="2">Uncharacterized protein</fullName>
    </submittedName>
</protein>
<comment type="caution">
    <text evidence="2">The sequence shown here is derived from an EMBL/GenBank/DDBJ whole genome shotgun (WGS) entry which is preliminary data.</text>
</comment>
<name>A6DJE9_9BACT</name>
<evidence type="ECO:0000313" key="3">
    <source>
        <dbReference type="Proteomes" id="UP000004947"/>
    </source>
</evidence>
<proteinExistence type="predicted"/>
<dbReference type="Proteomes" id="UP000004947">
    <property type="component" value="Unassembled WGS sequence"/>
</dbReference>
<dbReference type="AlphaFoldDB" id="A6DJE9"/>
<evidence type="ECO:0000256" key="1">
    <source>
        <dbReference type="SAM" id="SignalP"/>
    </source>
</evidence>
<sequence>MKFIIERVEGMTLVYRKCLYLFACMFSFTAFAQTVIIENQQENDSLWSLGASDLLSFYLEEQGLKIANRDSLSAMTGEVDLADANFTKSSTKKGQWSQADFIITGQVNPVSDKGLFVQVSVTNVKNGQVLTKQQKQVKDEDQLAVEIEIFARLIGQKIAASANKKAVDIPIENEKQFLDAITLFKFYKAINLITEQREAEGIRELIYITHNSPNFTIPYYWLASFFRKYNYLKIAESIESTSPSLLNKNQLKGVYLVHGQSLPNNALQSLQNEIEKLGFYTLSPQSLLKLDLEKDLQHWRYIKGSQIAQLSSYLSAYTIKLNLDNKQNYRLTIIDSISNKVLTEFTSSDFSKVIEKLKSLNDSDQIKKLNDNPSQNKPKITSYTKGNQHEYLAYLIQQLMNKEGSSEDIWRLMSFYRTMHHREHLWKEILKRASKEELPSWELTHKYQIQDNGGLIGSPHNEFSFHDIRFLSFKHQDILKSLKPFKNNSLETQYAYIYNLAIEKIRNKKYHEALQQFNDLHSAHFKSLNVPNKITCSINYWKWLCAFKLKNDALEELYSSQVKQDRNSYSTYTYTGIIPIIKNGHIGTRGNDWQVSDLSSRWLYFSDDAIKVLPFGNMNWPEIPMSNPELKHTKNLYKFFDVFKYEAQKGNIPDIQLDRFYRALYCLDILPNAEINDEIKSLCYKSRHLFKPFQAKDIMCIIGDFKTAEEIIKSSRYPTSAKANWWMQVWRYNYDAKETYRKAANYMISSGEIFTVNRVFIESCFRYRLLDEVEKLVTICEKVKPNTEELQFIIAIRRADLAFYRGDMLKALQMYKELRLSRWANTIDGEVHTQEIKDYLPRKISLIESLNPNRTYTCTWEELKVPDITTNFGFATSTVALDVFTPEVRQDFTEIINTVHSFKFNQGSFYTTKTKTKIQDHLTRFINKHTDQSLPQFIRYLNYSVPSANKQVTEWLIEKMASQKNKHIILDAFRKNQSFATLAFKLDKNEAIKIFENNFWAIQSEAHMEYHLCSIIIKNKLNQYYSVLYDLCYRLEYKSREILYLCNKAHLKSASNDYQKYQKFLNKMMFEICPKIDLNDFRHCLIYKQVMYSSFEHGNRDGLKLLIKLLDKRDKDNDALLTPKYLFRFFQKVTKQKVKSVQEIEEIMSTLKWDQEKRKWIKP</sequence>
<accession>A6DJE9</accession>
<organism evidence="2 3">
    <name type="scientific">Lentisphaera araneosa HTCC2155</name>
    <dbReference type="NCBI Taxonomy" id="313628"/>
    <lineage>
        <taxon>Bacteria</taxon>
        <taxon>Pseudomonadati</taxon>
        <taxon>Lentisphaerota</taxon>
        <taxon>Lentisphaeria</taxon>
        <taxon>Lentisphaerales</taxon>
        <taxon>Lentisphaeraceae</taxon>
        <taxon>Lentisphaera</taxon>
    </lineage>
</organism>
<keyword evidence="3" id="KW-1185">Reference proteome</keyword>
<gene>
    <name evidence="2" type="ORF">LNTAR_11741</name>
</gene>
<dbReference type="RefSeq" id="WP_007278020.1">
    <property type="nucleotide sequence ID" value="NZ_ABCK01000006.1"/>
</dbReference>
<keyword evidence="1" id="KW-0732">Signal</keyword>